<comment type="caution">
    <text evidence="2">The sequence shown here is derived from an EMBL/GenBank/DDBJ whole genome shotgun (WGS) entry which is preliminary data.</text>
</comment>
<accession>A0A822YAS3</accession>
<organism evidence="2 3">
    <name type="scientific">Nelumbo nucifera</name>
    <name type="common">Sacred lotus</name>
    <dbReference type="NCBI Taxonomy" id="4432"/>
    <lineage>
        <taxon>Eukaryota</taxon>
        <taxon>Viridiplantae</taxon>
        <taxon>Streptophyta</taxon>
        <taxon>Embryophyta</taxon>
        <taxon>Tracheophyta</taxon>
        <taxon>Spermatophyta</taxon>
        <taxon>Magnoliopsida</taxon>
        <taxon>Proteales</taxon>
        <taxon>Nelumbonaceae</taxon>
        <taxon>Nelumbo</taxon>
    </lineage>
</organism>
<gene>
    <name evidence="2" type="ORF">HUJ06_029583</name>
</gene>
<keyword evidence="3" id="KW-1185">Reference proteome</keyword>
<evidence type="ECO:0000313" key="2">
    <source>
        <dbReference type="EMBL" id="DAD28115.1"/>
    </source>
</evidence>
<reference evidence="2 3" key="1">
    <citation type="journal article" date="2020" name="Mol. Biol. Evol.">
        <title>Distinct Expression and Methylation Patterns for Genes with Different Fates following a Single Whole-Genome Duplication in Flowering Plants.</title>
        <authorList>
            <person name="Shi T."/>
            <person name="Rahmani R.S."/>
            <person name="Gugger P.F."/>
            <person name="Wang M."/>
            <person name="Li H."/>
            <person name="Zhang Y."/>
            <person name="Li Z."/>
            <person name="Wang Q."/>
            <person name="Van de Peer Y."/>
            <person name="Marchal K."/>
            <person name="Chen J."/>
        </authorList>
    </citation>
    <scope>NUCLEOTIDE SEQUENCE [LARGE SCALE GENOMIC DNA]</scope>
    <source>
        <tissue evidence="2">Leaf</tissue>
    </source>
</reference>
<feature type="region of interest" description="Disordered" evidence="1">
    <location>
        <begin position="1"/>
        <end position="53"/>
    </location>
</feature>
<evidence type="ECO:0000313" key="3">
    <source>
        <dbReference type="Proteomes" id="UP000607653"/>
    </source>
</evidence>
<dbReference type="EMBL" id="DUZY01000002">
    <property type="protein sequence ID" value="DAD28115.1"/>
    <property type="molecule type" value="Genomic_DNA"/>
</dbReference>
<dbReference type="AlphaFoldDB" id="A0A822YAS3"/>
<sequence>MSAGDDVGMDLLASVTSGEMPKSDLGSTIGSPGSSSPVADDYVGNSGSSLSTC</sequence>
<dbReference type="Proteomes" id="UP000607653">
    <property type="component" value="Unassembled WGS sequence"/>
</dbReference>
<protein>
    <submittedName>
        <fullName evidence="2">Uncharacterized protein</fullName>
    </submittedName>
</protein>
<proteinExistence type="predicted"/>
<evidence type="ECO:0000256" key="1">
    <source>
        <dbReference type="SAM" id="MobiDB-lite"/>
    </source>
</evidence>
<name>A0A822YAS3_NELNU</name>